<organism evidence="7 8">
    <name type="scientific">Lysinibacillus odysseyi 34hs-1 = NBRC 100172</name>
    <dbReference type="NCBI Taxonomy" id="1220589"/>
    <lineage>
        <taxon>Bacteria</taxon>
        <taxon>Bacillati</taxon>
        <taxon>Bacillota</taxon>
        <taxon>Bacilli</taxon>
        <taxon>Bacillales</taxon>
        <taxon>Bacillaceae</taxon>
        <taxon>Lysinibacillus</taxon>
    </lineage>
</organism>
<feature type="transmembrane region" description="Helical" evidence="5">
    <location>
        <begin position="42"/>
        <end position="59"/>
    </location>
</feature>
<dbReference type="InterPro" id="IPR004089">
    <property type="entry name" value="MCPsignal_dom"/>
</dbReference>
<dbReference type="GO" id="GO:0004888">
    <property type="term" value="F:transmembrane signaling receptor activity"/>
    <property type="evidence" value="ECO:0007669"/>
    <property type="project" value="InterPro"/>
</dbReference>
<evidence type="ECO:0000313" key="8">
    <source>
        <dbReference type="Proteomes" id="UP000030437"/>
    </source>
</evidence>
<keyword evidence="5" id="KW-0472">Membrane</keyword>
<keyword evidence="5" id="KW-1133">Transmembrane helix</keyword>
<keyword evidence="8" id="KW-1185">Reference proteome</keyword>
<dbReference type="GO" id="GO:0006935">
    <property type="term" value="P:chemotaxis"/>
    <property type="evidence" value="ECO:0007669"/>
    <property type="project" value="InterPro"/>
</dbReference>
<dbReference type="PROSITE" id="PS50111">
    <property type="entry name" value="CHEMOTAXIS_TRANSDUC_2"/>
    <property type="match status" value="1"/>
</dbReference>
<comment type="caution">
    <text evidence="7">The sequence shown here is derived from an EMBL/GenBank/DDBJ whole genome shotgun (WGS) entry which is preliminary data.</text>
</comment>
<evidence type="ECO:0000256" key="4">
    <source>
        <dbReference type="SAM" id="Coils"/>
    </source>
</evidence>
<dbReference type="Gene3D" id="1.10.287.950">
    <property type="entry name" value="Methyl-accepting chemotaxis protein"/>
    <property type="match status" value="1"/>
</dbReference>
<comment type="similarity">
    <text evidence="2">Belongs to the methyl-accepting chemotaxis (MCP) protein family.</text>
</comment>
<protein>
    <recommendedName>
        <fullName evidence="6">Methyl-accepting transducer domain-containing protein</fullName>
    </recommendedName>
</protein>
<dbReference type="GO" id="GO:0007165">
    <property type="term" value="P:signal transduction"/>
    <property type="evidence" value="ECO:0007669"/>
    <property type="project" value="UniProtKB-KW"/>
</dbReference>
<dbReference type="PANTHER" id="PTHR32089">
    <property type="entry name" value="METHYL-ACCEPTING CHEMOTAXIS PROTEIN MCPB"/>
    <property type="match status" value="1"/>
</dbReference>
<dbReference type="OrthoDB" id="242546at2"/>
<name>A0A0A3IJ00_9BACI</name>
<evidence type="ECO:0000256" key="2">
    <source>
        <dbReference type="ARBA" id="ARBA00029447"/>
    </source>
</evidence>
<dbReference type="EMBL" id="JPVP01000058">
    <property type="protein sequence ID" value="KGR83450.1"/>
    <property type="molecule type" value="Genomic_DNA"/>
</dbReference>
<accession>A0A0A3IJ00</accession>
<keyword evidence="4" id="KW-0175">Coiled coil</keyword>
<evidence type="ECO:0000313" key="7">
    <source>
        <dbReference type="EMBL" id="KGR83450.1"/>
    </source>
</evidence>
<dbReference type="eggNOG" id="COG0840">
    <property type="taxonomic scope" value="Bacteria"/>
</dbReference>
<evidence type="ECO:0000256" key="5">
    <source>
        <dbReference type="SAM" id="Phobius"/>
    </source>
</evidence>
<sequence length="487" mass="53701">MHIQLLKKKDLLQKNSILMLVYGLAANLGGLAQFIIGRPIGLAMSLFIPALITLGVYLLQRKVEWVRPYFPFIVSLAGTVTIYGAIVSYKVTLATIILSFFILIMSTIHGKYIVLAAGFIGSVLGLLFNFMLDTTGFAVDPANVFVVHILMTLAIGLHVRQNKLMLSNIEELMMDAHEKALREERLYSHLETSVQNITSKLEQITESTNIAAVAQQNMLNSVEEVRVGAHRQADHVHEIVLSTEATTNEIAHMVQQLEQIVTEAESASMSASDGARAMNDMKQEIDVFTTFFDELHATFMALSGKIDETNHFATDIKKITEQTNLLALNASIEAARAGEHGKGFAVVAEEIRKLAQITDQTLVKIDTNLKNVNGYNKDALEKLQNGVAHITMQVSATVRANNTFHELFEALKKLQNDLAAFSKATNSIENNSKSILMSTNEFAAIIEESSQAVDQLGAVLEKVNAEQQLITINIEETYQNALNIKGN</sequence>
<gene>
    <name evidence="7" type="ORF">CD32_16610</name>
</gene>
<feature type="transmembrane region" description="Helical" evidence="5">
    <location>
        <begin position="66"/>
        <end position="83"/>
    </location>
</feature>
<feature type="transmembrane region" description="Helical" evidence="5">
    <location>
        <begin position="112"/>
        <end position="130"/>
    </location>
</feature>
<dbReference type="PANTHER" id="PTHR32089:SF112">
    <property type="entry name" value="LYSOZYME-LIKE PROTEIN-RELATED"/>
    <property type="match status" value="1"/>
</dbReference>
<dbReference type="Proteomes" id="UP000030437">
    <property type="component" value="Unassembled WGS sequence"/>
</dbReference>
<keyword evidence="5" id="KW-0812">Transmembrane</keyword>
<dbReference type="SUPFAM" id="SSF58104">
    <property type="entry name" value="Methyl-accepting chemotaxis protein (MCP) signaling domain"/>
    <property type="match status" value="1"/>
</dbReference>
<keyword evidence="1 3" id="KW-0807">Transducer</keyword>
<evidence type="ECO:0000256" key="3">
    <source>
        <dbReference type="PROSITE-ProRule" id="PRU00284"/>
    </source>
</evidence>
<feature type="transmembrane region" description="Helical" evidence="5">
    <location>
        <begin position="142"/>
        <end position="159"/>
    </location>
</feature>
<dbReference type="PRINTS" id="PR00260">
    <property type="entry name" value="CHEMTRNSDUCR"/>
</dbReference>
<dbReference type="SMART" id="SM00283">
    <property type="entry name" value="MA"/>
    <property type="match status" value="1"/>
</dbReference>
<evidence type="ECO:0000256" key="1">
    <source>
        <dbReference type="ARBA" id="ARBA00023224"/>
    </source>
</evidence>
<feature type="coiled-coil region" evidence="4">
    <location>
        <begin position="411"/>
        <end position="466"/>
    </location>
</feature>
<dbReference type="STRING" id="1220589.CD32_16610"/>
<feature type="transmembrane region" description="Helical" evidence="5">
    <location>
        <begin position="89"/>
        <end position="105"/>
    </location>
</feature>
<dbReference type="RefSeq" id="WP_036156641.1">
    <property type="nucleotide sequence ID" value="NZ_AVCX01000003.1"/>
</dbReference>
<dbReference type="GO" id="GO:0016020">
    <property type="term" value="C:membrane"/>
    <property type="evidence" value="ECO:0007669"/>
    <property type="project" value="InterPro"/>
</dbReference>
<proteinExistence type="inferred from homology"/>
<dbReference type="Pfam" id="PF00015">
    <property type="entry name" value="MCPsignal"/>
    <property type="match status" value="1"/>
</dbReference>
<feature type="domain" description="Methyl-accepting transducer" evidence="6">
    <location>
        <begin position="207"/>
        <end position="457"/>
    </location>
</feature>
<dbReference type="AlphaFoldDB" id="A0A0A3IJ00"/>
<reference evidence="7 8" key="1">
    <citation type="submission" date="2014-02" db="EMBL/GenBank/DDBJ databases">
        <title>Draft genome sequence of Lysinibacillus odysseyi NBRC 100172.</title>
        <authorList>
            <person name="Zhang F."/>
            <person name="Wang G."/>
            <person name="Zhang L."/>
        </authorList>
    </citation>
    <scope>NUCLEOTIDE SEQUENCE [LARGE SCALE GENOMIC DNA]</scope>
    <source>
        <strain evidence="7 8">NBRC 100172</strain>
    </source>
</reference>
<feature type="transmembrane region" description="Helical" evidence="5">
    <location>
        <begin position="17"/>
        <end position="36"/>
    </location>
</feature>
<dbReference type="InterPro" id="IPR004090">
    <property type="entry name" value="Chemotax_Me-accpt_rcpt"/>
</dbReference>
<evidence type="ECO:0000259" key="6">
    <source>
        <dbReference type="PROSITE" id="PS50111"/>
    </source>
</evidence>